<accession>A0A8T0CHE5</accession>
<reference evidence="2" key="1">
    <citation type="submission" date="2020-05" db="EMBL/GenBank/DDBJ databases">
        <title>WGS assembly of Corymbia citriodora subspecies variegata.</title>
        <authorList>
            <person name="Barry K."/>
            <person name="Hundley H."/>
            <person name="Shu S."/>
            <person name="Jenkins J."/>
            <person name="Grimwood J."/>
            <person name="Baten A."/>
        </authorList>
    </citation>
    <scope>NUCLEOTIDE SEQUENCE</scope>
    <source>
        <strain evidence="2">CV2-018</strain>
    </source>
</reference>
<name>A0A8T0CHE5_CORYI</name>
<feature type="region of interest" description="Disordered" evidence="1">
    <location>
        <begin position="1"/>
        <end position="20"/>
    </location>
</feature>
<protein>
    <submittedName>
        <fullName evidence="2">Uncharacterized protein</fullName>
    </submittedName>
</protein>
<evidence type="ECO:0000313" key="3">
    <source>
        <dbReference type="Proteomes" id="UP000806378"/>
    </source>
</evidence>
<sequence length="72" mass="8388">MPLAQNYRSLKGANTSAKHQERQYIPTLSLPLGMFLHSNRKAHYESIVYYLRQHFFKHEGSVPSQPCRPNDT</sequence>
<feature type="compositionally biased region" description="Polar residues" evidence="1">
    <location>
        <begin position="1"/>
        <end position="17"/>
    </location>
</feature>
<dbReference type="EMBL" id="MU091432">
    <property type="protein sequence ID" value="KAF7846997.1"/>
    <property type="molecule type" value="Genomic_DNA"/>
</dbReference>
<comment type="caution">
    <text evidence="2">The sequence shown here is derived from an EMBL/GenBank/DDBJ whole genome shotgun (WGS) entry which is preliminary data.</text>
</comment>
<evidence type="ECO:0000256" key="1">
    <source>
        <dbReference type="SAM" id="MobiDB-lite"/>
    </source>
</evidence>
<keyword evidence="3" id="KW-1185">Reference proteome</keyword>
<gene>
    <name evidence="2" type="ORF">BT93_L3501</name>
</gene>
<dbReference type="Gramene" id="rna-gnl|WGS:JABURB|Cocit.L3501.1">
    <property type="protein sequence ID" value="cds-KAF7846997.1"/>
    <property type="gene ID" value="gene-BT93_L3501"/>
</dbReference>
<dbReference type="Proteomes" id="UP000806378">
    <property type="component" value="Unassembled WGS sequence"/>
</dbReference>
<organism evidence="2 3">
    <name type="scientific">Corymbia citriodora subsp. variegata</name>
    <dbReference type="NCBI Taxonomy" id="360336"/>
    <lineage>
        <taxon>Eukaryota</taxon>
        <taxon>Viridiplantae</taxon>
        <taxon>Streptophyta</taxon>
        <taxon>Embryophyta</taxon>
        <taxon>Tracheophyta</taxon>
        <taxon>Spermatophyta</taxon>
        <taxon>Magnoliopsida</taxon>
        <taxon>eudicotyledons</taxon>
        <taxon>Gunneridae</taxon>
        <taxon>Pentapetalae</taxon>
        <taxon>rosids</taxon>
        <taxon>malvids</taxon>
        <taxon>Myrtales</taxon>
        <taxon>Myrtaceae</taxon>
        <taxon>Myrtoideae</taxon>
        <taxon>Eucalypteae</taxon>
        <taxon>Corymbia</taxon>
    </lineage>
</organism>
<evidence type="ECO:0000313" key="2">
    <source>
        <dbReference type="EMBL" id="KAF7846997.1"/>
    </source>
</evidence>
<proteinExistence type="predicted"/>
<dbReference type="AlphaFoldDB" id="A0A8T0CHE5"/>